<dbReference type="Proteomes" id="UP000035016">
    <property type="component" value="Chromosome Chromosome"/>
</dbReference>
<feature type="region of interest" description="Disordered" evidence="1">
    <location>
        <begin position="111"/>
        <end position="135"/>
    </location>
</feature>
<protein>
    <submittedName>
        <fullName evidence="2">Uncharacterized protein</fullName>
    </submittedName>
</protein>
<sequence length="135" mass="14785">MGNRADEYSTDVEIYRRALTPTIHADTATGAPEELLGLLDRLGLERREVRTAGPVYIWYEAPADLDTEAQQRLVSRAIPALLRAGYTVNCTPEVFDEAAYQQAVHELRTAPSGIAAQRQAPAAAPKRPASARRTP</sequence>
<name>A0A0F7VYH2_STRLW</name>
<dbReference type="RefSeq" id="WP_029381336.1">
    <property type="nucleotide sequence ID" value="NZ_AZSD01000036.1"/>
</dbReference>
<evidence type="ECO:0000313" key="3">
    <source>
        <dbReference type="Proteomes" id="UP000035016"/>
    </source>
</evidence>
<evidence type="ECO:0000313" key="2">
    <source>
        <dbReference type="EMBL" id="CQR61856.1"/>
    </source>
</evidence>
<dbReference type="EMBL" id="LN831790">
    <property type="protein sequence ID" value="CQR61856.1"/>
    <property type="molecule type" value="Genomic_DNA"/>
</dbReference>
<proteinExistence type="predicted"/>
<feature type="compositionally biased region" description="Low complexity" evidence="1">
    <location>
        <begin position="115"/>
        <end position="135"/>
    </location>
</feature>
<organism evidence="2 3">
    <name type="scientific">Streptomyces leeuwenhoekii</name>
    <dbReference type="NCBI Taxonomy" id="1437453"/>
    <lineage>
        <taxon>Bacteria</taxon>
        <taxon>Bacillati</taxon>
        <taxon>Actinomycetota</taxon>
        <taxon>Actinomycetes</taxon>
        <taxon>Kitasatosporales</taxon>
        <taxon>Streptomycetaceae</taxon>
        <taxon>Streptomyces</taxon>
    </lineage>
</organism>
<gene>
    <name evidence="2" type="primary">sle_23950</name>
</gene>
<dbReference type="KEGG" id="sle:sle_23950"/>
<accession>A0A0F7VYH2</accession>
<dbReference type="AlphaFoldDB" id="A0A0F7VYH2"/>
<reference evidence="2 3" key="1">
    <citation type="submission" date="2015-02" db="EMBL/GenBank/DDBJ databases">
        <authorList>
            <person name="Gomez-Escribano P.J."/>
        </authorList>
    </citation>
    <scope>NUCLEOTIDE SEQUENCE [LARGE SCALE GENOMIC DNA]</scope>
    <source>
        <strain evidence="3">C34 (DSM 42122 / NRRL B-24963)</strain>
    </source>
</reference>
<evidence type="ECO:0000256" key="1">
    <source>
        <dbReference type="SAM" id="MobiDB-lite"/>
    </source>
</evidence>